<comment type="caution">
    <text evidence="6">The sequence shown here is derived from an EMBL/GenBank/DDBJ whole genome shotgun (WGS) entry which is preliminary data.</text>
</comment>
<dbReference type="Gene3D" id="3.30.1150.10">
    <property type="match status" value="1"/>
</dbReference>
<keyword evidence="3" id="KW-1133">Transmembrane helix</keyword>
<dbReference type="SUPFAM" id="SSF74653">
    <property type="entry name" value="TolA/TonB C-terminal domain"/>
    <property type="match status" value="1"/>
</dbReference>
<reference evidence="7" key="1">
    <citation type="journal article" date="2019" name="Int. J. Syst. Evol. Microbiol.">
        <title>The Global Catalogue of Microorganisms (GCM) 10K type strain sequencing project: providing services to taxonomists for standard genome sequencing and annotation.</title>
        <authorList>
            <consortium name="The Broad Institute Genomics Platform"/>
            <consortium name="The Broad Institute Genome Sequencing Center for Infectious Disease"/>
            <person name="Wu L."/>
            <person name="Ma J."/>
        </authorList>
    </citation>
    <scope>NUCLEOTIDE SEQUENCE [LARGE SCALE GENOMIC DNA]</scope>
    <source>
        <strain evidence="7">KCTC 42742</strain>
    </source>
</reference>
<accession>A0ABV7RE86</accession>
<name>A0ABV7RE86_9NEIS</name>
<proteinExistence type="predicted"/>
<protein>
    <submittedName>
        <fullName evidence="6">Energy transducer TonB</fullName>
    </submittedName>
</protein>
<dbReference type="EMBL" id="JBHRXN010000030">
    <property type="protein sequence ID" value="MFC3532584.1"/>
    <property type="molecule type" value="Genomic_DNA"/>
</dbReference>
<dbReference type="InterPro" id="IPR006260">
    <property type="entry name" value="TonB/TolA_C"/>
</dbReference>
<feature type="compositionally biased region" description="Low complexity" evidence="5">
    <location>
        <begin position="108"/>
        <end position="131"/>
    </location>
</feature>
<evidence type="ECO:0000313" key="7">
    <source>
        <dbReference type="Proteomes" id="UP001595741"/>
    </source>
</evidence>
<comment type="subcellular location">
    <subcellularLocation>
        <location evidence="1">Membrane</location>
        <topology evidence="1">Single-pass membrane protein</topology>
    </subcellularLocation>
</comment>
<organism evidence="6 7">
    <name type="scientific">Vogesella facilis</name>
    <dbReference type="NCBI Taxonomy" id="1655232"/>
    <lineage>
        <taxon>Bacteria</taxon>
        <taxon>Pseudomonadati</taxon>
        <taxon>Pseudomonadota</taxon>
        <taxon>Betaproteobacteria</taxon>
        <taxon>Neisseriales</taxon>
        <taxon>Chromobacteriaceae</taxon>
        <taxon>Vogesella</taxon>
    </lineage>
</organism>
<evidence type="ECO:0000256" key="4">
    <source>
        <dbReference type="ARBA" id="ARBA00023136"/>
    </source>
</evidence>
<dbReference type="Pfam" id="PF13103">
    <property type="entry name" value="TonB_2"/>
    <property type="match status" value="1"/>
</dbReference>
<sequence>MLAARQPGKGAWLLSLLLHAALAAVLWWSAAPAVLHTPPPLAVELWAGGGSTLTAVPRSVPATPPPQPAVPAKPLPAPPAPLLNNADITLKGGKAPVKPAAVPPTPPKVAQKAAAPAVKPAEPKPAAKVAKPAPPRTDDLLSELDELPPGPGKGKVTQAGGKTGAQSGSASGIADLRAQYVDAVRNRIRPYVMLPDGINGNPEAVVEVEILPTLEIRSSRLLRSSGNSGYDQAVLAALREARRFPPLPKGAEFADFRRITLKFRPKE</sequence>
<evidence type="ECO:0000256" key="5">
    <source>
        <dbReference type="SAM" id="MobiDB-lite"/>
    </source>
</evidence>
<dbReference type="Proteomes" id="UP001595741">
    <property type="component" value="Unassembled WGS sequence"/>
</dbReference>
<dbReference type="NCBIfam" id="TIGR01352">
    <property type="entry name" value="tonB_Cterm"/>
    <property type="match status" value="1"/>
</dbReference>
<keyword evidence="7" id="KW-1185">Reference proteome</keyword>
<keyword evidence="2" id="KW-0812">Transmembrane</keyword>
<evidence type="ECO:0000256" key="2">
    <source>
        <dbReference type="ARBA" id="ARBA00022692"/>
    </source>
</evidence>
<dbReference type="RefSeq" id="WP_386091446.1">
    <property type="nucleotide sequence ID" value="NZ_JBHRXN010000030.1"/>
</dbReference>
<gene>
    <name evidence="6" type="ORF">ACFOLG_10365</name>
</gene>
<evidence type="ECO:0000256" key="3">
    <source>
        <dbReference type="ARBA" id="ARBA00022989"/>
    </source>
</evidence>
<keyword evidence="4" id="KW-0472">Membrane</keyword>
<feature type="region of interest" description="Disordered" evidence="5">
    <location>
        <begin position="94"/>
        <end position="170"/>
    </location>
</feature>
<evidence type="ECO:0000313" key="6">
    <source>
        <dbReference type="EMBL" id="MFC3532584.1"/>
    </source>
</evidence>
<evidence type="ECO:0000256" key="1">
    <source>
        <dbReference type="ARBA" id="ARBA00004167"/>
    </source>
</evidence>